<dbReference type="VEuPathDB" id="FungiDB:SI65_02755"/>
<evidence type="ECO:0000256" key="12">
    <source>
        <dbReference type="RuleBase" id="RU361234"/>
    </source>
</evidence>
<dbReference type="GO" id="GO:0004831">
    <property type="term" value="F:tyrosine-tRNA ligase activity"/>
    <property type="evidence" value="ECO:0007669"/>
    <property type="project" value="UniProtKB-EC"/>
</dbReference>
<dbReference type="InterPro" id="IPR002305">
    <property type="entry name" value="aa-tRNA-synth_Ic"/>
</dbReference>
<dbReference type="Gene3D" id="3.40.50.620">
    <property type="entry name" value="HUPs"/>
    <property type="match status" value="1"/>
</dbReference>
<evidence type="ECO:0000256" key="1">
    <source>
        <dbReference type="ARBA" id="ARBA00004496"/>
    </source>
</evidence>
<comment type="subcellular location">
    <subcellularLocation>
        <location evidence="1">Cytoplasm</location>
    </subcellularLocation>
</comment>
<accession>A0A1E3BM88</accession>
<keyword evidence="5 12" id="KW-0436">Ligase</keyword>
<evidence type="ECO:0000256" key="5">
    <source>
        <dbReference type="ARBA" id="ARBA00022598"/>
    </source>
</evidence>
<evidence type="ECO:0000256" key="6">
    <source>
        <dbReference type="ARBA" id="ARBA00022741"/>
    </source>
</evidence>
<dbReference type="PRINTS" id="PR01040">
    <property type="entry name" value="TRNASYNTHTYR"/>
</dbReference>
<evidence type="ECO:0000256" key="4">
    <source>
        <dbReference type="ARBA" id="ARBA00022490"/>
    </source>
</evidence>
<reference evidence="13 14" key="1">
    <citation type="journal article" date="2016" name="BMC Genomics">
        <title>Comparative genomic and transcriptomic analyses of the Fuzhuan brick tea-fermentation fungus Aspergillus cristatus.</title>
        <authorList>
            <person name="Ge Y."/>
            <person name="Wang Y."/>
            <person name="Liu Y."/>
            <person name="Tan Y."/>
            <person name="Ren X."/>
            <person name="Zhang X."/>
            <person name="Hyde K.D."/>
            <person name="Liu Y."/>
            <person name="Liu Z."/>
        </authorList>
    </citation>
    <scope>NUCLEOTIDE SEQUENCE [LARGE SCALE GENOMIC DNA]</scope>
    <source>
        <strain evidence="13 14">GZAAS20.1005</strain>
    </source>
</reference>
<dbReference type="GO" id="GO:0005737">
    <property type="term" value="C:cytoplasm"/>
    <property type="evidence" value="ECO:0007669"/>
    <property type="project" value="UniProtKB-SubCell"/>
</dbReference>
<dbReference type="EC" id="6.1.1.1" evidence="3 12"/>
<keyword evidence="14" id="KW-1185">Reference proteome</keyword>
<protein>
    <recommendedName>
        <fullName evidence="3 12">Tyrosine--tRNA ligase</fullName>
        <ecNumber evidence="3 12">6.1.1.1</ecNumber>
    </recommendedName>
    <alternativeName>
        <fullName evidence="10 12">Tyrosyl-tRNA synthetase</fullName>
    </alternativeName>
</protein>
<evidence type="ECO:0000256" key="9">
    <source>
        <dbReference type="ARBA" id="ARBA00023146"/>
    </source>
</evidence>
<keyword evidence="9 12" id="KW-0030">Aminoacyl-tRNA synthetase</keyword>
<proteinExistence type="inferred from homology"/>
<dbReference type="InterPro" id="IPR014729">
    <property type="entry name" value="Rossmann-like_a/b/a_fold"/>
</dbReference>
<evidence type="ECO:0000256" key="2">
    <source>
        <dbReference type="ARBA" id="ARBA00005594"/>
    </source>
</evidence>
<dbReference type="Pfam" id="PF00579">
    <property type="entry name" value="tRNA-synt_1b"/>
    <property type="match status" value="1"/>
</dbReference>
<dbReference type="PANTHER" id="PTHR46264">
    <property type="entry name" value="TYROSINE-TRNA LIGASE"/>
    <property type="match status" value="1"/>
</dbReference>
<dbReference type="InterPro" id="IPR002307">
    <property type="entry name" value="Tyr-tRNA-ligase"/>
</dbReference>
<dbReference type="Proteomes" id="UP000094569">
    <property type="component" value="Unassembled WGS sequence"/>
</dbReference>
<dbReference type="AlphaFoldDB" id="A0A1E3BM88"/>
<dbReference type="EMBL" id="JXNT01000002">
    <property type="protein sequence ID" value="ODM21911.1"/>
    <property type="molecule type" value="Genomic_DNA"/>
</dbReference>
<evidence type="ECO:0000256" key="11">
    <source>
        <dbReference type="ARBA" id="ARBA00048248"/>
    </source>
</evidence>
<evidence type="ECO:0000256" key="10">
    <source>
        <dbReference type="ARBA" id="ARBA00033323"/>
    </source>
</evidence>
<comment type="caution">
    <text evidence="13">The sequence shown here is derived from an EMBL/GenBank/DDBJ whole genome shotgun (WGS) entry which is preliminary data.</text>
</comment>
<evidence type="ECO:0000256" key="3">
    <source>
        <dbReference type="ARBA" id="ARBA00013160"/>
    </source>
</evidence>
<dbReference type="FunFam" id="3.40.50.620:FF:000040">
    <property type="entry name" value="Tyrosine--tRNA ligase"/>
    <property type="match status" value="1"/>
</dbReference>
<evidence type="ECO:0000313" key="14">
    <source>
        <dbReference type="Proteomes" id="UP000094569"/>
    </source>
</evidence>
<sequence length="227" mass="25449">MATKEAKLELIRENLAEVLNPEIIDEVLDKGETLRIYWGTAPTGKPHCGYFVPIMKIAQFLQAGCNVKILLADVHAFLDNLKAPIELVEYRAKYYRYCITALMRAVNVPIEKLEFVLGSSYQMSAKYTMDVYRLASLVTEHDAKKAGAEVVKQSQNAPISGLMYPLLQALDEEALDVHAQFGGVDQRKIFALAMETLPKVGYKTRARKLQAPHHVLQNAMLTHSTTL</sequence>
<dbReference type="InterPro" id="IPR050489">
    <property type="entry name" value="Tyr-tRNA_synthase"/>
</dbReference>
<comment type="similarity">
    <text evidence="2 12">Belongs to the class-I aminoacyl-tRNA synthetase family.</text>
</comment>
<dbReference type="GO" id="GO:0006437">
    <property type="term" value="P:tyrosyl-tRNA aminoacylation"/>
    <property type="evidence" value="ECO:0007669"/>
    <property type="project" value="InterPro"/>
</dbReference>
<dbReference type="NCBIfam" id="TIGR00234">
    <property type="entry name" value="tyrS"/>
    <property type="match status" value="1"/>
</dbReference>
<dbReference type="PANTHER" id="PTHR46264:SF4">
    <property type="entry name" value="TYROSINE--TRNA LIGASE, CYTOPLASMIC"/>
    <property type="match status" value="1"/>
</dbReference>
<dbReference type="SUPFAM" id="SSF52374">
    <property type="entry name" value="Nucleotidylyl transferase"/>
    <property type="match status" value="1"/>
</dbReference>
<keyword evidence="8 12" id="KW-0648">Protein biosynthesis</keyword>
<dbReference type="PIRSF" id="PIRSF006588">
    <property type="entry name" value="TyrRS_arch_euk"/>
    <property type="match status" value="1"/>
</dbReference>
<evidence type="ECO:0000313" key="13">
    <source>
        <dbReference type="EMBL" id="ODM21911.1"/>
    </source>
</evidence>
<keyword evidence="4" id="KW-0963">Cytoplasm</keyword>
<organism evidence="13 14">
    <name type="scientific">Aspergillus cristatus</name>
    <name type="common">Chinese Fuzhuan brick tea-fermentation fungus</name>
    <name type="synonym">Eurotium cristatum</name>
    <dbReference type="NCBI Taxonomy" id="573508"/>
    <lineage>
        <taxon>Eukaryota</taxon>
        <taxon>Fungi</taxon>
        <taxon>Dikarya</taxon>
        <taxon>Ascomycota</taxon>
        <taxon>Pezizomycotina</taxon>
        <taxon>Eurotiomycetes</taxon>
        <taxon>Eurotiomycetidae</taxon>
        <taxon>Eurotiales</taxon>
        <taxon>Aspergillaceae</taxon>
        <taxon>Aspergillus</taxon>
        <taxon>Aspergillus subgen. Aspergillus</taxon>
    </lineage>
</organism>
<dbReference type="InterPro" id="IPR023617">
    <property type="entry name" value="Tyr-tRNA-ligase_arc/euk-type"/>
</dbReference>
<gene>
    <name evidence="13" type="ORF">SI65_02755</name>
</gene>
<name>A0A1E3BM88_ASPCR</name>
<evidence type="ECO:0000256" key="7">
    <source>
        <dbReference type="ARBA" id="ARBA00022840"/>
    </source>
</evidence>
<keyword evidence="6 12" id="KW-0547">Nucleotide-binding</keyword>
<comment type="catalytic activity">
    <reaction evidence="11 12">
        <text>tRNA(Tyr) + L-tyrosine + ATP = L-tyrosyl-tRNA(Tyr) + AMP + diphosphate + H(+)</text>
        <dbReference type="Rhea" id="RHEA:10220"/>
        <dbReference type="Rhea" id="RHEA-COMP:9706"/>
        <dbReference type="Rhea" id="RHEA-COMP:9707"/>
        <dbReference type="ChEBI" id="CHEBI:15378"/>
        <dbReference type="ChEBI" id="CHEBI:30616"/>
        <dbReference type="ChEBI" id="CHEBI:33019"/>
        <dbReference type="ChEBI" id="CHEBI:58315"/>
        <dbReference type="ChEBI" id="CHEBI:78442"/>
        <dbReference type="ChEBI" id="CHEBI:78536"/>
        <dbReference type="ChEBI" id="CHEBI:456215"/>
        <dbReference type="EC" id="6.1.1.1"/>
    </reaction>
</comment>
<dbReference type="OrthoDB" id="197206at2759"/>
<keyword evidence="7 12" id="KW-0067">ATP-binding</keyword>
<dbReference type="STRING" id="573508.A0A1E3BM88"/>
<evidence type="ECO:0000256" key="8">
    <source>
        <dbReference type="ARBA" id="ARBA00022917"/>
    </source>
</evidence>
<dbReference type="GO" id="GO:0005524">
    <property type="term" value="F:ATP binding"/>
    <property type="evidence" value="ECO:0007669"/>
    <property type="project" value="UniProtKB-KW"/>
</dbReference>